<dbReference type="RefSeq" id="WP_184090281.1">
    <property type="nucleotide sequence ID" value="NZ_JACHIJ010000010.1"/>
</dbReference>
<dbReference type="EMBL" id="JACHIJ010000010">
    <property type="protein sequence ID" value="MBB5054983.1"/>
    <property type="molecule type" value="Genomic_DNA"/>
</dbReference>
<evidence type="ECO:0000313" key="2">
    <source>
        <dbReference type="Proteomes" id="UP000521227"/>
    </source>
</evidence>
<protein>
    <submittedName>
        <fullName evidence="1">Uncharacterized protein</fullName>
    </submittedName>
</protein>
<evidence type="ECO:0000313" key="1">
    <source>
        <dbReference type="EMBL" id="MBB5054983.1"/>
    </source>
</evidence>
<reference evidence="1 2" key="1">
    <citation type="submission" date="2020-08" db="EMBL/GenBank/DDBJ databases">
        <title>Genomic Encyclopedia of Type Strains, Phase IV (KMG-IV): sequencing the most valuable type-strain genomes for metagenomic binning, comparative biology and taxonomic classification.</title>
        <authorList>
            <person name="Goeker M."/>
        </authorList>
    </citation>
    <scope>NUCLEOTIDE SEQUENCE [LARGE SCALE GENOMIC DNA]</scope>
    <source>
        <strain evidence="1 2">DSM 17498</strain>
    </source>
</reference>
<comment type="caution">
    <text evidence="1">The sequence shown here is derived from an EMBL/GenBank/DDBJ whole genome shotgun (WGS) entry which is preliminary data.</text>
</comment>
<accession>A0A840N4J6</accession>
<dbReference type="Proteomes" id="UP000521227">
    <property type="component" value="Unassembled WGS sequence"/>
</dbReference>
<organism evidence="1 2">
    <name type="scientific">Afipia massiliensis</name>
    <dbReference type="NCBI Taxonomy" id="211460"/>
    <lineage>
        <taxon>Bacteria</taxon>
        <taxon>Pseudomonadati</taxon>
        <taxon>Pseudomonadota</taxon>
        <taxon>Alphaproteobacteria</taxon>
        <taxon>Hyphomicrobiales</taxon>
        <taxon>Nitrobacteraceae</taxon>
        <taxon>Afipia</taxon>
    </lineage>
</organism>
<proteinExistence type="predicted"/>
<name>A0A840N4J6_9BRAD</name>
<gene>
    <name evidence="1" type="ORF">HNQ36_004994</name>
</gene>
<sequence length="75" mass="8185">MSMQTNLPGFPGASHIYHVGATGFYLEYADKLGLSTQQRTSLNEAEADQAEEIGADKRILARSPSTCLRCSAFFN</sequence>
<dbReference type="AlphaFoldDB" id="A0A840N4J6"/>